<sequence length="149" mass="17230">MFHSIIIQEPRELNYIHELIHDQWFNVDQVTFHKETSKLLIKLAERNGKRRRGNLSRIINSLSRKSKSAVCERNLTIHYVNDYHIKDSEKVGLYDINQIKYDQNKSHLSITTGIPLEFTVTVSRFELVYEETITSNPVPAAGGTGFTVL</sequence>
<name>A0A2H0LTS0_9BACT</name>
<gene>
    <name evidence="1" type="ORF">COV74_02955</name>
</gene>
<evidence type="ECO:0000313" key="1">
    <source>
        <dbReference type="EMBL" id="PIQ86895.1"/>
    </source>
</evidence>
<dbReference type="AlphaFoldDB" id="A0A2H0LTS0"/>
<dbReference type="EMBL" id="PCVY01000027">
    <property type="protein sequence ID" value="PIQ86895.1"/>
    <property type="molecule type" value="Genomic_DNA"/>
</dbReference>
<proteinExistence type="predicted"/>
<comment type="caution">
    <text evidence="1">The sequence shown here is derived from an EMBL/GenBank/DDBJ whole genome shotgun (WGS) entry which is preliminary data.</text>
</comment>
<evidence type="ECO:0000313" key="2">
    <source>
        <dbReference type="Proteomes" id="UP000230859"/>
    </source>
</evidence>
<organism evidence="1 2">
    <name type="scientific">Candidatus Abzuiibacterium crystallinum</name>
    <dbReference type="NCBI Taxonomy" id="1974748"/>
    <lineage>
        <taxon>Bacteria</taxon>
        <taxon>Pseudomonadati</taxon>
        <taxon>Candidatus Omnitrophota</taxon>
        <taxon>Candidatus Abzuiibacterium</taxon>
    </lineage>
</organism>
<dbReference type="Proteomes" id="UP000230859">
    <property type="component" value="Unassembled WGS sequence"/>
</dbReference>
<accession>A0A2H0LTS0</accession>
<protein>
    <submittedName>
        <fullName evidence="1">Uncharacterized protein</fullName>
    </submittedName>
</protein>
<reference evidence="1 2" key="1">
    <citation type="submission" date="2017-09" db="EMBL/GenBank/DDBJ databases">
        <title>Depth-based differentiation of microbial function through sediment-hosted aquifers and enrichment of novel symbionts in the deep terrestrial subsurface.</title>
        <authorList>
            <person name="Probst A.J."/>
            <person name="Ladd B."/>
            <person name="Jarett J.K."/>
            <person name="Geller-Mcgrath D.E."/>
            <person name="Sieber C.M."/>
            <person name="Emerson J.B."/>
            <person name="Anantharaman K."/>
            <person name="Thomas B.C."/>
            <person name="Malmstrom R."/>
            <person name="Stieglmeier M."/>
            <person name="Klingl A."/>
            <person name="Woyke T."/>
            <person name="Ryan C.M."/>
            <person name="Banfield J.F."/>
        </authorList>
    </citation>
    <scope>NUCLEOTIDE SEQUENCE [LARGE SCALE GENOMIC DNA]</scope>
    <source>
        <strain evidence="1">CG11_big_fil_rev_8_21_14_0_20_45_26</strain>
    </source>
</reference>